<feature type="transmembrane region" description="Helical" evidence="8">
    <location>
        <begin position="71"/>
        <end position="92"/>
    </location>
</feature>
<sequence length="194" mass="20110">MEPLFALVIGILVAVGVFLLLSRVIVRVVIGLAFIAYGVNLAILAAAGLHPNRTPPLLSLDGPYVDPLPQALILTAIVIGFATTALLLAVAIRAYQVAGHDDVAAFGDNLADDPGNPDGKPADAEHPSPDIPDTEHYEEAPSPSDLIILSARSQIRPGGPKAVTELAPAQELSRTDAPTPGPGEQSEKEKGGPQ</sequence>
<feature type="transmembrane region" description="Helical" evidence="8">
    <location>
        <begin position="29"/>
        <end position="51"/>
    </location>
</feature>
<dbReference type="Pfam" id="PF00420">
    <property type="entry name" value="Oxidored_q2"/>
    <property type="match status" value="1"/>
</dbReference>
<comment type="subcellular location">
    <subcellularLocation>
        <location evidence="1">Cell membrane</location>
        <topology evidence="1">Multi-pass membrane protein</topology>
    </subcellularLocation>
</comment>
<dbReference type="HOGENOM" id="CLU_1400490_0_0_0"/>
<proteinExistence type="inferred from homology"/>
<dbReference type="RefSeq" id="WP_013614069.1">
    <property type="nucleotide sequence ID" value="NC_015161.1"/>
</dbReference>
<feature type="compositionally biased region" description="Basic and acidic residues" evidence="7">
    <location>
        <begin position="185"/>
        <end position="194"/>
    </location>
</feature>
<evidence type="ECO:0000256" key="7">
    <source>
        <dbReference type="SAM" id="MobiDB-lite"/>
    </source>
</evidence>
<dbReference type="AlphaFoldDB" id="F0RJB9"/>
<dbReference type="PANTHER" id="PTHR34583:SF2">
    <property type="entry name" value="ANTIPORTER SUBUNIT MNHC2-RELATED"/>
    <property type="match status" value="1"/>
</dbReference>
<dbReference type="PANTHER" id="PTHR34583">
    <property type="entry name" value="ANTIPORTER SUBUNIT MNHC2-RELATED"/>
    <property type="match status" value="1"/>
</dbReference>
<feature type="region of interest" description="Disordered" evidence="7">
    <location>
        <begin position="108"/>
        <end position="194"/>
    </location>
</feature>
<dbReference type="eggNOG" id="COG1006">
    <property type="taxonomic scope" value="Bacteria"/>
</dbReference>
<comment type="similarity">
    <text evidence="2">Belongs to the CPA3 antiporters (TC 2.A.63) subunit C family.</text>
</comment>
<dbReference type="OrthoDB" id="9799219at2"/>
<protein>
    <submittedName>
        <fullName evidence="9">NADH-ubiquinone oxidoreductase chain 4L</fullName>
    </submittedName>
</protein>
<organism evidence="9 10">
    <name type="scientific">Deinococcus proteolyticus (strain ATCC 35074 / DSM 20540 / JCM 6276 / NBRC 101906 / NCIMB 13154 / VKM Ac-1939 / CCM 2703 / MRP)</name>
    <dbReference type="NCBI Taxonomy" id="693977"/>
    <lineage>
        <taxon>Bacteria</taxon>
        <taxon>Thermotogati</taxon>
        <taxon>Deinococcota</taxon>
        <taxon>Deinococci</taxon>
        <taxon>Deinococcales</taxon>
        <taxon>Deinococcaceae</taxon>
        <taxon>Deinococcus</taxon>
    </lineage>
</organism>
<evidence type="ECO:0000256" key="1">
    <source>
        <dbReference type="ARBA" id="ARBA00004651"/>
    </source>
</evidence>
<feature type="transmembrane region" description="Helical" evidence="8">
    <location>
        <begin position="6"/>
        <end position="22"/>
    </location>
</feature>
<evidence type="ECO:0000256" key="8">
    <source>
        <dbReference type="SAM" id="Phobius"/>
    </source>
</evidence>
<reference evidence="9 10" key="2">
    <citation type="journal article" date="2012" name="Stand. Genomic Sci.">
        <title>Complete genome sequence of the orange-red pigmented, radioresistant Deinococcus proteolyticus type strain (MRP(T)).</title>
        <authorList>
            <person name="Copeland A."/>
            <person name="Zeytun A."/>
            <person name="Yassawong M."/>
            <person name="Nolan M."/>
            <person name="Lucas S."/>
            <person name="Hammon N."/>
            <person name="Deshpande S."/>
            <person name="Cheng J.F."/>
            <person name="Han C."/>
            <person name="Tapia R."/>
            <person name="Goodwin L.A."/>
            <person name="Pitluck S."/>
            <person name="Mavromatis K."/>
            <person name="Liolios K."/>
            <person name="Pagani I."/>
            <person name="Ivanova N."/>
            <person name="Mikhailova N."/>
            <person name="Pati A."/>
            <person name="Chen A."/>
            <person name="Palaniappan K."/>
            <person name="Land M."/>
            <person name="Hauser L."/>
            <person name="Jeffries C.D."/>
            <person name="Brambilla E.M."/>
            <person name="Rohde M."/>
            <person name="Sikorski J."/>
            <person name="Pukall R."/>
            <person name="Goker M."/>
            <person name="Detter J.C."/>
            <person name="Woyke T."/>
            <person name="Bristow J."/>
            <person name="Eisen J.A."/>
            <person name="Markowitz V."/>
            <person name="Hugenholtz P."/>
            <person name="Kyrpides N.C."/>
            <person name="Klenk H.P."/>
            <person name="Lapidus A."/>
        </authorList>
    </citation>
    <scope>NUCLEOTIDE SEQUENCE [LARGE SCALE GENOMIC DNA]</scope>
    <source>
        <strain evidence="10">ATCC 35074 / DSM 20540 / JCM 6276 / NBRC 101906 / NCIMB 13154 / VKM Ac-1939 / CCM 2703 / MRP</strain>
    </source>
</reference>
<name>F0RJB9_DEIPM</name>
<keyword evidence="4 8" id="KW-0812">Transmembrane</keyword>
<keyword evidence="9" id="KW-0830">Ubiquinone</keyword>
<dbReference type="Proteomes" id="UP000007718">
    <property type="component" value="Chromosome"/>
</dbReference>
<dbReference type="Gene3D" id="1.10.287.3510">
    <property type="match status" value="1"/>
</dbReference>
<evidence type="ECO:0000256" key="2">
    <source>
        <dbReference type="ARBA" id="ARBA00010388"/>
    </source>
</evidence>
<keyword evidence="10" id="KW-1185">Reference proteome</keyword>
<reference evidence="10" key="1">
    <citation type="submission" date="2011-02" db="EMBL/GenBank/DDBJ databases">
        <title>The complete sequence of chromosome of Deinococcus proteolyticus DSM 20540.</title>
        <authorList>
            <consortium name="US DOE Joint Genome Institute (JGI-PGF)"/>
            <person name="Lucas S."/>
            <person name="Copeland A."/>
            <person name="Lapidus A."/>
            <person name="Bruce D."/>
            <person name="Goodwin L."/>
            <person name="Pitluck S."/>
            <person name="Kyrpides N."/>
            <person name="Mavromatis K."/>
            <person name="Pagani I."/>
            <person name="Ivanova N."/>
            <person name="Ovchinnikova G."/>
            <person name="Zeytun A."/>
            <person name="Detter J.C."/>
            <person name="Han C."/>
            <person name="Land M."/>
            <person name="Hauser L."/>
            <person name="Markowitz V."/>
            <person name="Cheng J.-F."/>
            <person name="Hugenholtz P."/>
            <person name="Woyke T."/>
            <person name="Wu D."/>
            <person name="Pukall R."/>
            <person name="Steenblock K."/>
            <person name="Brambilla E."/>
            <person name="Klenk H.-P."/>
            <person name="Eisen J.A."/>
        </authorList>
    </citation>
    <scope>NUCLEOTIDE SEQUENCE [LARGE SCALE GENOMIC DNA]</scope>
    <source>
        <strain evidence="10">ATCC 35074 / DSM 20540 / JCM 6276 / NBRC 101906 / NCIMB 13154 / VKM Ac-1939 / CCM 2703 / MRP</strain>
    </source>
</reference>
<evidence type="ECO:0000256" key="3">
    <source>
        <dbReference type="ARBA" id="ARBA00022475"/>
    </source>
</evidence>
<evidence type="ECO:0000313" key="9">
    <source>
        <dbReference type="EMBL" id="ADY25460.1"/>
    </source>
</evidence>
<accession>F0RJB9</accession>
<evidence type="ECO:0000313" key="10">
    <source>
        <dbReference type="Proteomes" id="UP000007718"/>
    </source>
</evidence>
<keyword evidence="5 8" id="KW-1133">Transmembrane helix</keyword>
<dbReference type="EMBL" id="CP002536">
    <property type="protein sequence ID" value="ADY25460.1"/>
    <property type="molecule type" value="Genomic_DNA"/>
</dbReference>
<dbReference type="InterPro" id="IPR039428">
    <property type="entry name" value="NUOK/Mnh_C1-like"/>
</dbReference>
<keyword evidence="3" id="KW-1003">Cell membrane</keyword>
<dbReference type="InterPro" id="IPR050601">
    <property type="entry name" value="CPA3_antiporter_subunitC"/>
</dbReference>
<evidence type="ECO:0000256" key="4">
    <source>
        <dbReference type="ARBA" id="ARBA00022692"/>
    </source>
</evidence>
<keyword evidence="6 8" id="KW-0472">Membrane</keyword>
<dbReference type="STRING" id="693977.Deipr_0287"/>
<evidence type="ECO:0000256" key="6">
    <source>
        <dbReference type="ARBA" id="ARBA00023136"/>
    </source>
</evidence>
<gene>
    <name evidence="9" type="ordered locus">Deipr_0287</name>
</gene>
<dbReference type="KEGG" id="dpt:Deipr_0287"/>
<evidence type="ECO:0000256" key="5">
    <source>
        <dbReference type="ARBA" id="ARBA00022989"/>
    </source>
</evidence>
<dbReference type="GO" id="GO:0005886">
    <property type="term" value="C:plasma membrane"/>
    <property type="evidence" value="ECO:0007669"/>
    <property type="project" value="UniProtKB-SubCell"/>
</dbReference>
<feature type="compositionally biased region" description="Basic and acidic residues" evidence="7">
    <location>
        <begin position="120"/>
        <end position="139"/>
    </location>
</feature>